<proteinExistence type="predicted"/>
<protein>
    <submittedName>
        <fullName evidence="1">Uncharacterized protein</fullName>
    </submittedName>
</protein>
<evidence type="ECO:0000313" key="1">
    <source>
        <dbReference type="EMBL" id="NJP03324.1"/>
    </source>
</evidence>
<organism evidence="1 2">
    <name type="scientific">Pseudomonas quercus</name>
    <dbReference type="NCBI Taxonomy" id="2722792"/>
    <lineage>
        <taxon>Bacteria</taxon>
        <taxon>Pseudomonadati</taxon>
        <taxon>Pseudomonadota</taxon>
        <taxon>Gammaproteobacteria</taxon>
        <taxon>Pseudomonadales</taxon>
        <taxon>Pseudomonadaceae</taxon>
        <taxon>Pseudomonas</taxon>
    </lineage>
</organism>
<dbReference type="EMBL" id="JAAVJI010000018">
    <property type="protein sequence ID" value="NJP03324.1"/>
    <property type="molecule type" value="Genomic_DNA"/>
</dbReference>
<accession>A0ABX0YM19</accession>
<name>A0ABX0YM19_9PSED</name>
<comment type="caution">
    <text evidence="1">The sequence shown here is derived from an EMBL/GenBank/DDBJ whole genome shotgun (WGS) entry which is preliminary data.</text>
</comment>
<evidence type="ECO:0000313" key="2">
    <source>
        <dbReference type="Proteomes" id="UP000746535"/>
    </source>
</evidence>
<dbReference type="RefSeq" id="WP_168085897.1">
    <property type="nucleotide sequence ID" value="NZ_JAAVJI010000018.1"/>
</dbReference>
<sequence>MGYIPGRAQQGPCRKLAKPANLAKQVTHSTFPAYAFGYDQSHNTRRAAGPL</sequence>
<reference evidence="1 2" key="1">
    <citation type="submission" date="2020-03" db="EMBL/GenBank/DDBJ databases">
        <authorList>
            <person name="Wang L."/>
            <person name="He N."/>
            <person name="Li Y."/>
            <person name="Fang Y."/>
            <person name="Zhang F."/>
        </authorList>
    </citation>
    <scope>NUCLEOTIDE SEQUENCE [LARGE SCALE GENOMIC DNA]</scope>
    <source>
        <strain evidence="2">hsmgli-8</strain>
    </source>
</reference>
<keyword evidence="2" id="KW-1185">Reference proteome</keyword>
<dbReference type="Proteomes" id="UP000746535">
    <property type="component" value="Unassembled WGS sequence"/>
</dbReference>
<gene>
    <name evidence="1" type="ORF">HBH25_21030</name>
</gene>